<keyword evidence="9" id="KW-1133">Transmembrane helix</keyword>
<feature type="transmembrane region" description="Helical" evidence="9">
    <location>
        <begin position="120"/>
        <end position="138"/>
    </location>
</feature>
<dbReference type="Proteomes" id="UP000281726">
    <property type="component" value="Unassembled WGS sequence"/>
</dbReference>
<feature type="transmembrane region" description="Helical" evidence="9">
    <location>
        <begin position="173"/>
        <end position="192"/>
    </location>
</feature>
<evidence type="ECO:0000256" key="1">
    <source>
        <dbReference type="ARBA" id="ARBA00000085"/>
    </source>
</evidence>
<dbReference type="GO" id="GO:0046983">
    <property type="term" value="F:protein dimerization activity"/>
    <property type="evidence" value="ECO:0007669"/>
    <property type="project" value="InterPro"/>
</dbReference>
<evidence type="ECO:0000256" key="5">
    <source>
        <dbReference type="ARBA" id="ARBA00022741"/>
    </source>
</evidence>
<name>A0A3A9ZHL2_9ACTN</name>
<sequence length="423" mass="44371">MPEPALGGENVPVRGIVATGPLPRPGWRALLLDGALAGALGLVCFQAATDDPGVPPPPLPSLPPLPVPSEAQPGSVFGALLLVFVMCAPLVLRRRYPLAVLWATMAAASLVLVTDGGRQSNLYPCVVLTYLVAVYSAAAHSPYRLPALASVPVSVLVAMSLRELMFITVSADYLPFVLLAPLVAAAGGHHVWRRRAGEDRQRLTAEAQAHEAALRDAVAGERARIARELHDVVTHHVSVMVIQAGAARTVLAAAPDQAREALLAVESTGRSALTELRHVMGLLAQPEPDDPEDPQPGIEGLPKLIERMRDVGVPVRLTISGERRPVTSGIGLTAYRVVQEALTNIVRHAPGAAGTVVVEYSPEALRIEVGNTEPGIPAATSGTGGRGLIGLRERLAVYGGTLRAGARPGAGYQVEALIPWEAT</sequence>
<feature type="transmembrane region" description="Helical" evidence="9">
    <location>
        <begin position="98"/>
        <end position="114"/>
    </location>
</feature>
<keyword evidence="3" id="KW-0597">Phosphoprotein</keyword>
<reference evidence="12 13" key="1">
    <citation type="journal article" date="2004" name="Syst. Appl. Microbiol.">
        <title>Cryptoendolithic actinomycetes from antarctic sandstone rock samples: Micromonospora endolithica sp. nov. and two isolates related to Micromonospora coerulea Jensen 1932.</title>
        <authorList>
            <person name="Hirsch P."/>
            <person name="Mevs U."/>
            <person name="Kroppenstedt R.M."/>
            <person name="Schumann P."/>
            <person name="Stackebrandt E."/>
        </authorList>
    </citation>
    <scope>NUCLEOTIDE SEQUENCE [LARGE SCALE GENOMIC DNA]</scope>
    <source>
        <strain evidence="12 13">JCM 12677</strain>
    </source>
</reference>
<dbReference type="AlphaFoldDB" id="A0A3A9ZHL2"/>
<dbReference type="GO" id="GO:0016020">
    <property type="term" value="C:membrane"/>
    <property type="evidence" value="ECO:0007669"/>
    <property type="project" value="InterPro"/>
</dbReference>
<dbReference type="InterPro" id="IPR050482">
    <property type="entry name" value="Sensor_HK_TwoCompSys"/>
</dbReference>
<keyword evidence="4" id="KW-0808">Transferase</keyword>
<evidence type="ECO:0000313" key="12">
    <source>
        <dbReference type="EMBL" id="RKN47575.1"/>
    </source>
</evidence>
<evidence type="ECO:0000256" key="9">
    <source>
        <dbReference type="SAM" id="Phobius"/>
    </source>
</evidence>
<dbReference type="InterPro" id="IPR003594">
    <property type="entry name" value="HATPase_dom"/>
</dbReference>
<protein>
    <recommendedName>
        <fullName evidence="2">histidine kinase</fullName>
        <ecNumber evidence="2">2.7.13.3</ecNumber>
    </recommendedName>
</protein>
<comment type="catalytic activity">
    <reaction evidence="1">
        <text>ATP + protein L-histidine = ADP + protein N-phospho-L-histidine.</text>
        <dbReference type="EC" id="2.7.13.3"/>
    </reaction>
</comment>
<dbReference type="Pfam" id="PF02518">
    <property type="entry name" value="HATPase_c"/>
    <property type="match status" value="1"/>
</dbReference>
<dbReference type="PANTHER" id="PTHR24421">
    <property type="entry name" value="NITRATE/NITRITE SENSOR PROTEIN NARX-RELATED"/>
    <property type="match status" value="1"/>
</dbReference>
<dbReference type="Gene3D" id="3.30.565.10">
    <property type="entry name" value="Histidine kinase-like ATPase, C-terminal domain"/>
    <property type="match status" value="1"/>
</dbReference>
<evidence type="ECO:0000313" key="13">
    <source>
        <dbReference type="Proteomes" id="UP000281726"/>
    </source>
</evidence>
<keyword evidence="6 12" id="KW-0418">Kinase</keyword>
<evidence type="ECO:0000256" key="2">
    <source>
        <dbReference type="ARBA" id="ARBA00012438"/>
    </source>
</evidence>
<evidence type="ECO:0000259" key="10">
    <source>
        <dbReference type="Pfam" id="PF02518"/>
    </source>
</evidence>
<dbReference type="GO" id="GO:0005524">
    <property type="term" value="F:ATP binding"/>
    <property type="evidence" value="ECO:0007669"/>
    <property type="project" value="UniProtKB-KW"/>
</dbReference>
<dbReference type="GO" id="GO:0000155">
    <property type="term" value="F:phosphorelay sensor kinase activity"/>
    <property type="evidence" value="ECO:0007669"/>
    <property type="project" value="InterPro"/>
</dbReference>
<evidence type="ECO:0000256" key="6">
    <source>
        <dbReference type="ARBA" id="ARBA00022777"/>
    </source>
</evidence>
<dbReference type="PANTHER" id="PTHR24421:SF10">
    <property type="entry name" value="NITRATE_NITRITE SENSOR PROTEIN NARQ"/>
    <property type="match status" value="1"/>
</dbReference>
<feature type="domain" description="Histidine kinase/HSP90-like ATPase" evidence="10">
    <location>
        <begin position="333"/>
        <end position="419"/>
    </location>
</feature>
<evidence type="ECO:0000256" key="3">
    <source>
        <dbReference type="ARBA" id="ARBA00022553"/>
    </source>
</evidence>
<dbReference type="InterPro" id="IPR036890">
    <property type="entry name" value="HATPase_C_sf"/>
</dbReference>
<feature type="domain" description="Signal transduction histidine kinase subgroup 3 dimerisation and phosphoacceptor" evidence="11">
    <location>
        <begin position="221"/>
        <end position="285"/>
    </location>
</feature>
<proteinExistence type="predicted"/>
<keyword evidence="8" id="KW-0902">Two-component regulatory system</keyword>
<keyword evidence="9" id="KW-0812">Transmembrane</keyword>
<organism evidence="12 13">
    <name type="scientific">Micromonospora endolithica</name>
    <dbReference type="NCBI Taxonomy" id="230091"/>
    <lineage>
        <taxon>Bacteria</taxon>
        <taxon>Bacillati</taxon>
        <taxon>Actinomycetota</taxon>
        <taxon>Actinomycetes</taxon>
        <taxon>Micromonosporales</taxon>
        <taxon>Micromonosporaceae</taxon>
        <taxon>Micromonospora</taxon>
    </lineage>
</organism>
<dbReference type="EMBL" id="RBAK01000004">
    <property type="protein sequence ID" value="RKN47575.1"/>
    <property type="molecule type" value="Genomic_DNA"/>
</dbReference>
<dbReference type="SUPFAM" id="SSF55874">
    <property type="entry name" value="ATPase domain of HSP90 chaperone/DNA topoisomerase II/histidine kinase"/>
    <property type="match status" value="1"/>
</dbReference>
<keyword evidence="9" id="KW-0472">Membrane</keyword>
<keyword evidence="5" id="KW-0547">Nucleotide-binding</keyword>
<evidence type="ECO:0000259" key="11">
    <source>
        <dbReference type="Pfam" id="PF07730"/>
    </source>
</evidence>
<accession>A0A3A9ZHL2</accession>
<dbReference type="OrthoDB" id="227596at2"/>
<evidence type="ECO:0000256" key="4">
    <source>
        <dbReference type="ARBA" id="ARBA00022679"/>
    </source>
</evidence>
<dbReference type="EC" id="2.7.13.3" evidence="2"/>
<gene>
    <name evidence="12" type="ORF">D7223_12435</name>
</gene>
<dbReference type="CDD" id="cd16917">
    <property type="entry name" value="HATPase_UhpB-NarQ-NarX-like"/>
    <property type="match status" value="1"/>
</dbReference>
<evidence type="ECO:0000256" key="8">
    <source>
        <dbReference type="ARBA" id="ARBA00023012"/>
    </source>
</evidence>
<dbReference type="InterPro" id="IPR011712">
    <property type="entry name" value="Sig_transdc_His_kin_sub3_dim/P"/>
</dbReference>
<dbReference type="Gene3D" id="1.20.5.1930">
    <property type="match status" value="1"/>
</dbReference>
<comment type="caution">
    <text evidence="12">The sequence shown here is derived from an EMBL/GenBank/DDBJ whole genome shotgun (WGS) entry which is preliminary data.</text>
</comment>
<evidence type="ECO:0000256" key="7">
    <source>
        <dbReference type="ARBA" id="ARBA00022840"/>
    </source>
</evidence>
<dbReference type="Pfam" id="PF07730">
    <property type="entry name" value="HisKA_3"/>
    <property type="match status" value="1"/>
</dbReference>
<keyword evidence="13" id="KW-1185">Reference proteome</keyword>
<keyword evidence="7" id="KW-0067">ATP-binding</keyword>